<comment type="similarity">
    <text evidence="2 6">Belongs to the drug/metabolite transporter (DMT) superfamily. Plant drug/metabolite exporter (P-DME) (TC 2.A.7.4) family.</text>
</comment>
<dbReference type="InterPro" id="IPR000620">
    <property type="entry name" value="EamA_dom"/>
</dbReference>
<dbReference type="PANTHER" id="PTHR31218">
    <property type="entry name" value="WAT1-RELATED PROTEIN"/>
    <property type="match status" value="1"/>
</dbReference>
<dbReference type="InterPro" id="IPR037185">
    <property type="entry name" value="EmrE-like"/>
</dbReference>
<keyword evidence="8" id="KW-1185">Reference proteome</keyword>
<name>A0A6J1AZG7_9ROSI</name>
<feature type="transmembrane region" description="Helical" evidence="6">
    <location>
        <begin position="21"/>
        <end position="44"/>
    </location>
</feature>
<evidence type="ECO:0000256" key="5">
    <source>
        <dbReference type="ARBA" id="ARBA00023136"/>
    </source>
</evidence>
<organism evidence="8 9">
    <name type="scientific">Herrania umbratica</name>
    <dbReference type="NCBI Taxonomy" id="108875"/>
    <lineage>
        <taxon>Eukaryota</taxon>
        <taxon>Viridiplantae</taxon>
        <taxon>Streptophyta</taxon>
        <taxon>Embryophyta</taxon>
        <taxon>Tracheophyta</taxon>
        <taxon>Spermatophyta</taxon>
        <taxon>Magnoliopsida</taxon>
        <taxon>eudicotyledons</taxon>
        <taxon>Gunneridae</taxon>
        <taxon>Pentapetalae</taxon>
        <taxon>rosids</taxon>
        <taxon>malvids</taxon>
        <taxon>Malvales</taxon>
        <taxon>Malvaceae</taxon>
        <taxon>Byttnerioideae</taxon>
        <taxon>Herrania</taxon>
    </lineage>
</organism>
<dbReference type="RefSeq" id="XP_021292373.1">
    <property type="nucleotide sequence ID" value="XM_021436698.1"/>
</dbReference>
<feature type="transmembrane region" description="Helical" evidence="6">
    <location>
        <begin position="231"/>
        <end position="253"/>
    </location>
</feature>
<evidence type="ECO:0000256" key="4">
    <source>
        <dbReference type="ARBA" id="ARBA00022989"/>
    </source>
</evidence>
<dbReference type="AlphaFoldDB" id="A0A6J1AZG7"/>
<dbReference type="Proteomes" id="UP000504621">
    <property type="component" value="Unplaced"/>
</dbReference>
<sequence>MDPSGCYWFTISKCPIMKNCGFIVAMVVVQFAYGGSNILIKIALERGLNQFVLIVYRHIIAMLLLAPVAYVLERKKRPSLSLSVFGKIFMLSSLGTTIHLNVYYAGLAYTSPTVATALGNVIPSLTFLMAVLLRMEEVKIKRTSGGAKVLGTVICIGGSLVFTFWRGGFQSKGFVDRPLINIHSTNASHGEFRHGNESWIKGSALFLVSYIAWSGWLILQATASKVYPAQLSLNVLICFIASLQSSVLALFFARNPLLWKLQWNVQLLTIIYSGVVLSAFVYYLQTWCISNKGPVFAAMFTPLLLVFVAIFSAIVFAERLHLGSLVGAFLIILGLYLVLWGKRRDSFVSGNTKDGDDFPDDKKPVISINNCTLASDKSFKVEAIN</sequence>
<feature type="transmembrane region" description="Helical" evidence="6">
    <location>
        <begin position="265"/>
        <end position="284"/>
    </location>
</feature>
<keyword evidence="5 6" id="KW-0472">Membrane</keyword>
<dbReference type="OrthoDB" id="1728340at2759"/>
<keyword evidence="3 6" id="KW-0812">Transmembrane</keyword>
<protein>
    <recommendedName>
        <fullName evidence="6">WAT1-related protein</fullName>
    </recommendedName>
</protein>
<proteinExistence type="inferred from homology"/>
<gene>
    <name evidence="9" type="primary">LOC110422684</name>
</gene>
<dbReference type="SUPFAM" id="SSF103481">
    <property type="entry name" value="Multidrug resistance efflux transporter EmrE"/>
    <property type="match status" value="2"/>
</dbReference>
<evidence type="ECO:0000256" key="2">
    <source>
        <dbReference type="ARBA" id="ARBA00007635"/>
    </source>
</evidence>
<evidence type="ECO:0000259" key="7">
    <source>
        <dbReference type="Pfam" id="PF00892"/>
    </source>
</evidence>
<dbReference type="GeneID" id="110422684"/>
<dbReference type="GO" id="GO:0022857">
    <property type="term" value="F:transmembrane transporter activity"/>
    <property type="evidence" value="ECO:0007669"/>
    <property type="project" value="InterPro"/>
</dbReference>
<feature type="transmembrane region" description="Helical" evidence="6">
    <location>
        <begin position="112"/>
        <end position="133"/>
    </location>
</feature>
<feature type="transmembrane region" description="Helical" evidence="6">
    <location>
        <begin position="322"/>
        <end position="340"/>
    </location>
</feature>
<keyword evidence="4 6" id="KW-1133">Transmembrane helix</keyword>
<feature type="transmembrane region" description="Helical" evidence="6">
    <location>
        <begin position="199"/>
        <end position="219"/>
    </location>
</feature>
<feature type="transmembrane region" description="Helical" evidence="6">
    <location>
        <begin position="84"/>
        <end position="106"/>
    </location>
</feature>
<dbReference type="InterPro" id="IPR030184">
    <property type="entry name" value="WAT1-related"/>
</dbReference>
<reference evidence="9" key="1">
    <citation type="submission" date="2025-08" db="UniProtKB">
        <authorList>
            <consortium name="RefSeq"/>
        </authorList>
    </citation>
    <scope>IDENTIFICATION</scope>
    <source>
        <tissue evidence="9">Leaf</tissue>
    </source>
</reference>
<feature type="transmembrane region" description="Helical" evidence="6">
    <location>
        <begin position="50"/>
        <end position="72"/>
    </location>
</feature>
<feature type="domain" description="EamA" evidence="7">
    <location>
        <begin position="201"/>
        <end position="339"/>
    </location>
</feature>
<accession>A0A6J1AZG7</accession>
<evidence type="ECO:0000256" key="3">
    <source>
        <dbReference type="ARBA" id="ARBA00022692"/>
    </source>
</evidence>
<dbReference type="Pfam" id="PF00892">
    <property type="entry name" value="EamA"/>
    <property type="match status" value="2"/>
</dbReference>
<evidence type="ECO:0000256" key="1">
    <source>
        <dbReference type="ARBA" id="ARBA00004141"/>
    </source>
</evidence>
<comment type="subcellular location">
    <subcellularLocation>
        <location evidence="1 6">Membrane</location>
        <topology evidence="1 6">Multi-pass membrane protein</topology>
    </subcellularLocation>
</comment>
<evidence type="ECO:0000313" key="9">
    <source>
        <dbReference type="RefSeq" id="XP_021292373.1"/>
    </source>
</evidence>
<feature type="transmembrane region" description="Helical" evidence="6">
    <location>
        <begin position="145"/>
        <end position="165"/>
    </location>
</feature>
<feature type="transmembrane region" description="Helical" evidence="6">
    <location>
        <begin position="296"/>
        <end position="316"/>
    </location>
</feature>
<evidence type="ECO:0000256" key="6">
    <source>
        <dbReference type="RuleBase" id="RU363077"/>
    </source>
</evidence>
<dbReference type="GO" id="GO:0016020">
    <property type="term" value="C:membrane"/>
    <property type="evidence" value="ECO:0007669"/>
    <property type="project" value="UniProtKB-SubCell"/>
</dbReference>
<evidence type="ECO:0000313" key="8">
    <source>
        <dbReference type="Proteomes" id="UP000504621"/>
    </source>
</evidence>
<feature type="domain" description="EamA" evidence="7">
    <location>
        <begin position="23"/>
        <end position="156"/>
    </location>
</feature>